<dbReference type="AlphaFoldDB" id="A0A2P5DRP7"/>
<organism evidence="1 2">
    <name type="scientific">Parasponia andersonii</name>
    <name type="common">Sponia andersonii</name>
    <dbReference type="NCBI Taxonomy" id="3476"/>
    <lineage>
        <taxon>Eukaryota</taxon>
        <taxon>Viridiplantae</taxon>
        <taxon>Streptophyta</taxon>
        <taxon>Embryophyta</taxon>
        <taxon>Tracheophyta</taxon>
        <taxon>Spermatophyta</taxon>
        <taxon>Magnoliopsida</taxon>
        <taxon>eudicotyledons</taxon>
        <taxon>Gunneridae</taxon>
        <taxon>Pentapetalae</taxon>
        <taxon>rosids</taxon>
        <taxon>fabids</taxon>
        <taxon>Rosales</taxon>
        <taxon>Cannabaceae</taxon>
        <taxon>Parasponia</taxon>
    </lineage>
</organism>
<sequence length="143" mass="15709">MLDLGMSLAGNNYRVSPHEICSHHLHIGGNYPEMPTQEEANLDPVEVRGHDFMMSAFIGDYRSGGLEDISQFYTLVDVEEINDGVNIGASYDANSTHVVESSNQETVSEWAINCGTSSVILPSSNELDMQTEVLPTMLRVGEM</sequence>
<accession>A0A2P5DRP7</accession>
<comment type="caution">
    <text evidence="1">The sequence shown here is derived from an EMBL/GenBank/DDBJ whole genome shotgun (WGS) entry which is preliminary data.</text>
</comment>
<evidence type="ECO:0000313" key="2">
    <source>
        <dbReference type="Proteomes" id="UP000237105"/>
    </source>
</evidence>
<reference evidence="2" key="1">
    <citation type="submission" date="2016-06" db="EMBL/GenBank/DDBJ databases">
        <title>Parallel loss of symbiosis genes in relatives of nitrogen-fixing non-legume Parasponia.</title>
        <authorList>
            <person name="Van Velzen R."/>
            <person name="Holmer R."/>
            <person name="Bu F."/>
            <person name="Rutten L."/>
            <person name="Van Zeijl A."/>
            <person name="Liu W."/>
            <person name="Santuari L."/>
            <person name="Cao Q."/>
            <person name="Sharma T."/>
            <person name="Shen D."/>
            <person name="Roswanjaya Y."/>
            <person name="Wardhani T."/>
            <person name="Kalhor M.S."/>
            <person name="Jansen J."/>
            <person name="Van den Hoogen J."/>
            <person name="Gungor B."/>
            <person name="Hartog M."/>
            <person name="Hontelez J."/>
            <person name="Verver J."/>
            <person name="Yang W.-C."/>
            <person name="Schijlen E."/>
            <person name="Repin R."/>
            <person name="Schilthuizen M."/>
            <person name="Schranz E."/>
            <person name="Heidstra R."/>
            <person name="Miyata K."/>
            <person name="Fedorova E."/>
            <person name="Kohlen W."/>
            <person name="Bisseling T."/>
            <person name="Smit S."/>
            <person name="Geurts R."/>
        </authorList>
    </citation>
    <scope>NUCLEOTIDE SEQUENCE [LARGE SCALE GENOMIC DNA]</scope>
    <source>
        <strain evidence="2">cv. WU1-14</strain>
    </source>
</reference>
<dbReference type="Proteomes" id="UP000237105">
    <property type="component" value="Unassembled WGS sequence"/>
</dbReference>
<dbReference type="EMBL" id="JXTB01000021">
    <property type="protein sequence ID" value="PON75960.1"/>
    <property type="molecule type" value="Genomic_DNA"/>
</dbReference>
<keyword evidence="2" id="KW-1185">Reference proteome</keyword>
<dbReference type="OrthoDB" id="10369444at2759"/>
<name>A0A2P5DRP7_PARAD</name>
<evidence type="ECO:0000313" key="1">
    <source>
        <dbReference type="EMBL" id="PON75960.1"/>
    </source>
</evidence>
<protein>
    <submittedName>
        <fullName evidence="1">Uncharacterized protein</fullName>
    </submittedName>
</protein>
<proteinExistence type="predicted"/>
<gene>
    <name evidence="1" type="ORF">PanWU01x14_039110</name>
</gene>